<evidence type="ECO:0000259" key="5">
    <source>
        <dbReference type="PROSITE" id="PS50850"/>
    </source>
</evidence>
<reference evidence="6 7" key="1">
    <citation type="journal article" date="2012" name="J. Bacteriol.">
        <title>Genome sequence of cold-adapted Pseudomonas mandelii strain JR-1.</title>
        <authorList>
            <person name="Jang S.H."/>
            <person name="Kim J."/>
            <person name="Kim J."/>
            <person name="Hong S."/>
            <person name="Lee C."/>
        </authorList>
    </citation>
    <scope>NUCLEOTIDE SEQUENCE [LARGE SCALE GENOMIC DNA]</scope>
    <source>
        <strain evidence="6 7">JR-1</strain>
    </source>
</reference>
<dbReference type="InterPro" id="IPR020846">
    <property type="entry name" value="MFS_dom"/>
</dbReference>
<organism evidence="6 7">
    <name type="scientific">Pseudomonas mandelii JR-1</name>
    <dbReference type="NCBI Taxonomy" id="1147786"/>
    <lineage>
        <taxon>Bacteria</taxon>
        <taxon>Pseudomonadati</taxon>
        <taxon>Pseudomonadota</taxon>
        <taxon>Gammaproteobacteria</taxon>
        <taxon>Pseudomonadales</taxon>
        <taxon>Pseudomonadaceae</taxon>
        <taxon>Pseudomonas</taxon>
    </lineage>
</organism>
<keyword evidence="2 4" id="KW-1133">Transmembrane helix</keyword>
<dbReference type="PROSITE" id="PS50850">
    <property type="entry name" value="MFS"/>
    <property type="match status" value="1"/>
</dbReference>
<feature type="transmembrane region" description="Helical" evidence="4">
    <location>
        <begin position="301"/>
        <end position="324"/>
    </location>
</feature>
<dbReference type="PANTHER" id="PTHR23542:SF1">
    <property type="entry name" value="MAJOR FACILITATOR SUPERFAMILY (MFS) PROFILE DOMAIN-CONTAINING PROTEIN"/>
    <property type="match status" value="1"/>
</dbReference>
<keyword evidence="1 4" id="KW-0812">Transmembrane</keyword>
<evidence type="ECO:0000256" key="2">
    <source>
        <dbReference type="ARBA" id="ARBA00022989"/>
    </source>
</evidence>
<dbReference type="PANTHER" id="PTHR23542">
    <property type="match status" value="1"/>
</dbReference>
<evidence type="ECO:0000256" key="3">
    <source>
        <dbReference type="ARBA" id="ARBA00023136"/>
    </source>
</evidence>
<feature type="transmembrane region" description="Helical" evidence="4">
    <location>
        <begin position="279"/>
        <end position="295"/>
    </location>
</feature>
<feature type="transmembrane region" description="Helical" evidence="4">
    <location>
        <begin position="106"/>
        <end position="126"/>
    </location>
</feature>
<proteinExistence type="predicted"/>
<dbReference type="Gene3D" id="1.20.1250.20">
    <property type="entry name" value="MFS general substrate transporter like domains"/>
    <property type="match status" value="2"/>
</dbReference>
<feature type="transmembrane region" description="Helical" evidence="4">
    <location>
        <begin position="45"/>
        <end position="67"/>
    </location>
</feature>
<name>A0A024E6Z9_9PSED</name>
<feature type="transmembrane region" description="Helical" evidence="4">
    <location>
        <begin position="79"/>
        <end position="100"/>
    </location>
</feature>
<dbReference type="RefSeq" id="WP_010459132.1">
    <property type="nucleotide sequence ID" value="NZ_CP005960.1"/>
</dbReference>
<dbReference type="KEGG" id="pman:OU5_1034"/>
<dbReference type="EMBL" id="CP005960">
    <property type="protein sequence ID" value="AHZ68113.1"/>
    <property type="molecule type" value="Genomic_DNA"/>
</dbReference>
<dbReference type="OrthoDB" id="9180256at2"/>
<feature type="domain" description="Major facilitator superfamily (MFS) profile" evidence="5">
    <location>
        <begin position="209"/>
        <end position="402"/>
    </location>
</feature>
<evidence type="ECO:0000256" key="1">
    <source>
        <dbReference type="ARBA" id="ARBA00022692"/>
    </source>
</evidence>
<feature type="transmembrane region" description="Helical" evidence="4">
    <location>
        <begin position="171"/>
        <end position="189"/>
    </location>
</feature>
<feature type="transmembrane region" description="Helical" evidence="4">
    <location>
        <begin position="209"/>
        <end position="238"/>
    </location>
</feature>
<feature type="transmembrane region" description="Helical" evidence="4">
    <location>
        <begin position="244"/>
        <end position="267"/>
    </location>
</feature>
<sequence length="402" mass="41558">MANPYRELLTTPGVMGLVIASSIARLPQAMIGIGIITMLVQQTGLYWLAGSVAGTFTLANALIGPQVSKLVDQRGQSRVLPLVTTFSIGMLLALIVAVSMRAPTPLLFILAALAGTMPSMPAMIRARWTQLFRGKPQLHTAFSLDTVLTELAFIIGPPLAIGLSVSFFAEAGPLVAVLLLVIGVSAFLLQKQTEPKVVVGVRKSTGSTLLIPGVRTIVLALLAMGVIGGSIDVAVVAFANAQDWPASASFILAAYALGSMIAGLTFGALRVSLSIEKQFFVGVLITAVTAVLPISSPDVYILSGMLFVAGMSFAPTMVVVMNLGTIIVPPSRITEGLTWMTTGISIGVALGGVLAGLVIDAYGARAGFGVAIGAGLVMVVIVLLGLRTLRATSAVCAEPSFQ</sequence>
<keyword evidence="3 4" id="KW-0472">Membrane</keyword>
<evidence type="ECO:0000313" key="6">
    <source>
        <dbReference type="EMBL" id="AHZ68113.1"/>
    </source>
</evidence>
<dbReference type="InterPro" id="IPR036259">
    <property type="entry name" value="MFS_trans_sf"/>
</dbReference>
<dbReference type="Pfam" id="PF07690">
    <property type="entry name" value="MFS_1"/>
    <property type="match status" value="1"/>
</dbReference>
<evidence type="ECO:0000313" key="7">
    <source>
        <dbReference type="Proteomes" id="UP000026913"/>
    </source>
</evidence>
<protein>
    <submittedName>
        <fullName evidence="6">Major facilitator transporter</fullName>
    </submittedName>
</protein>
<feature type="transmembrane region" description="Helical" evidence="4">
    <location>
        <begin position="336"/>
        <end position="359"/>
    </location>
</feature>
<dbReference type="Proteomes" id="UP000026913">
    <property type="component" value="Chromosome"/>
</dbReference>
<feature type="transmembrane region" description="Helical" evidence="4">
    <location>
        <begin position="365"/>
        <end position="386"/>
    </location>
</feature>
<dbReference type="SUPFAM" id="SSF103473">
    <property type="entry name" value="MFS general substrate transporter"/>
    <property type="match status" value="1"/>
</dbReference>
<accession>A0A024E6Z9</accession>
<feature type="transmembrane region" description="Helical" evidence="4">
    <location>
        <begin position="12"/>
        <end position="39"/>
    </location>
</feature>
<dbReference type="InterPro" id="IPR011701">
    <property type="entry name" value="MFS"/>
</dbReference>
<evidence type="ECO:0000256" key="4">
    <source>
        <dbReference type="SAM" id="Phobius"/>
    </source>
</evidence>
<dbReference type="GO" id="GO:0022857">
    <property type="term" value="F:transmembrane transporter activity"/>
    <property type="evidence" value="ECO:0007669"/>
    <property type="project" value="InterPro"/>
</dbReference>
<gene>
    <name evidence="6" type="ORF">OU5_1034</name>
</gene>
<dbReference type="AlphaFoldDB" id="A0A024E6Z9"/>
<dbReference type="HOGENOM" id="CLU_033532_0_1_6"/>
<feature type="transmembrane region" description="Helical" evidence="4">
    <location>
        <begin position="147"/>
        <end position="165"/>
    </location>
</feature>